<keyword evidence="5" id="KW-0812">Transmembrane</keyword>
<evidence type="ECO:0000256" key="10">
    <source>
        <dbReference type="ARBA" id="ARBA00023209"/>
    </source>
</evidence>
<evidence type="ECO:0000259" key="13">
    <source>
        <dbReference type="PROSITE" id="PS50035"/>
    </source>
</evidence>
<dbReference type="GO" id="GO:0032049">
    <property type="term" value="P:cardiolipin biosynthetic process"/>
    <property type="evidence" value="ECO:0007669"/>
    <property type="project" value="UniProtKB-UniRule"/>
</dbReference>
<keyword evidence="11" id="KW-1208">Phospholipid metabolism</keyword>
<organism evidence="14 15">
    <name type="scientific">Salibacterium salarium</name>
    <dbReference type="NCBI Taxonomy" id="284579"/>
    <lineage>
        <taxon>Bacteria</taxon>
        <taxon>Bacillati</taxon>
        <taxon>Bacillota</taxon>
        <taxon>Bacilli</taxon>
        <taxon>Bacillales</taxon>
        <taxon>Bacillaceae</taxon>
    </lineage>
</organism>
<evidence type="ECO:0000256" key="6">
    <source>
        <dbReference type="ARBA" id="ARBA00022737"/>
    </source>
</evidence>
<dbReference type="GO" id="GO:0008808">
    <property type="term" value="F:cardiolipin synthase activity"/>
    <property type="evidence" value="ECO:0007669"/>
    <property type="project" value="UniProtKB-UniRule"/>
</dbReference>
<dbReference type="CDD" id="cd09110">
    <property type="entry name" value="PLDc_CLS_1"/>
    <property type="match status" value="1"/>
</dbReference>
<dbReference type="FunFam" id="3.30.870.10:FF:000014">
    <property type="entry name" value="Cardiolipin synthase"/>
    <property type="match status" value="1"/>
</dbReference>
<evidence type="ECO:0000256" key="3">
    <source>
        <dbReference type="ARBA" id="ARBA00022516"/>
    </source>
</evidence>
<name>A0A3R9QP99_9BACI</name>
<sequence length="400" mass="46232">MVFLCIILVLFIIFLWLCLDFILGEKNHLNQLETSPVVYPDRKADVSWFDTGEDFYQTYFEDVRSAVDHIHILFFIFRNDSIGSQLIDLLVEKAAKGVTVRVLVDRMGAGMNRKGRNRLKNAGIHFSYSQKIELPYLFYSLNRRNHRKITVVDGRIGYVGGFNIGDEYLGRDPKLGFWRDFHLRLEGDGVQDLQAQFLEDWSRENNEYSSRQPRYYPELKEGKQRCHFVSTDAKGLVDSFAKAIQQAQHYIYIGSAYFIPGATIQDTLLAALKRGVEVSILLPEKRDHPLVKEASLSYLEELLQAGANVYHFQDGFFHAKALVIDDNYCDVGSANFDLRSFHLNNEMNTLIWDSGLFHTVKNTLEEDMQRSTLLKVKDLQNRPIVIRFKEKVAHAVEKFL</sequence>
<dbReference type="GO" id="GO:0005886">
    <property type="term" value="C:plasma membrane"/>
    <property type="evidence" value="ECO:0007669"/>
    <property type="project" value="UniProtKB-SubCell"/>
</dbReference>
<keyword evidence="10" id="KW-0594">Phospholipid biosynthesis</keyword>
<keyword evidence="4" id="KW-0808">Transferase</keyword>
<dbReference type="PROSITE" id="PS50035">
    <property type="entry name" value="PLD"/>
    <property type="match status" value="2"/>
</dbReference>
<evidence type="ECO:0000256" key="2">
    <source>
        <dbReference type="ARBA" id="ARBA00022475"/>
    </source>
</evidence>
<accession>A0A3R9QP99</accession>
<dbReference type="Pfam" id="PF13091">
    <property type="entry name" value="PLDc_2"/>
    <property type="match status" value="2"/>
</dbReference>
<dbReference type="Gene3D" id="3.30.870.10">
    <property type="entry name" value="Endonuclease Chain A"/>
    <property type="match status" value="2"/>
</dbReference>
<dbReference type="Proteomes" id="UP000275076">
    <property type="component" value="Unassembled WGS sequence"/>
</dbReference>
<dbReference type="AlphaFoldDB" id="A0A3R9QP99"/>
<feature type="domain" description="PLD phosphodiesterase" evidence="13">
    <location>
        <begin position="141"/>
        <end position="168"/>
    </location>
</feature>
<evidence type="ECO:0000313" key="14">
    <source>
        <dbReference type="EMBL" id="RSL30326.1"/>
    </source>
</evidence>
<dbReference type="InterPro" id="IPR022924">
    <property type="entry name" value="Cardiolipin_synthase"/>
</dbReference>
<gene>
    <name evidence="14" type="primary">cls</name>
    <name evidence="14" type="ORF">D7Z54_26810</name>
</gene>
<dbReference type="PIRSF" id="PIRSF000850">
    <property type="entry name" value="Phospholipase_D_PSS"/>
    <property type="match status" value="1"/>
</dbReference>
<proteinExistence type="predicted"/>
<evidence type="ECO:0000256" key="8">
    <source>
        <dbReference type="ARBA" id="ARBA00023098"/>
    </source>
</evidence>
<keyword evidence="3" id="KW-0444">Lipid biosynthesis</keyword>
<evidence type="ECO:0000256" key="12">
    <source>
        <dbReference type="NCBIfam" id="TIGR04265"/>
    </source>
</evidence>
<dbReference type="OrthoDB" id="9762009at2"/>
<evidence type="ECO:0000256" key="9">
    <source>
        <dbReference type="ARBA" id="ARBA00023136"/>
    </source>
</evidence>
<reference evidence="14 15" key="1">
    <citation type="submission" date="2018-10" db="EMBL/GenBank/DDBJ databases">
        <title>Draft genome sequence of Bacillus salarius IM0101, isolated from a hypersaline soil in Inner Mongolia, China.</title>
        <authorList>
            <person name="Yamprayoonswat W."/>
            <person name="Boonvisut S."/>
            <person name="Jumpathong W."/>
            <person name="Sittihan S."/>
            <person name="Ruangsuj P."/>
            <person name="Wanthongcharoen S."/>
            <person name="Thongpramul N."/>
            <person name="Pimmason S."/>
            <person name="Yu B."/>
            <person name="Yasawong M."/>
        </authorList>
    </citation>
    <scope>NUCLEOTIDE SEQUENCE [LARGE SCALE GENOMIC DNA]</scope>
    <source>
        <strain evidence="14 15">IM0101</strain>
    </source>
</reference>
<dbReference type="SUPFAM" id="SSF56024">
    <property type="entry name" value="Phospholipase D/nuclease"/>
    <property type="match status" value="2"/>
</dbReference>
<dbReference type="SMART" id="SM00155">
    <property type="entry name" value="PLDc"/>
    <property type="match status" value="2"/>
</dbReference>
<comment type="caution">
    <text evidence="14">The sequence shown here is derived from an EMBL/GenBank/DDBJ whole genome shotgun (WGS) entry which is preliminary data.</text>
</comment>
<dbReference type="PANTHER" id="PTHR21248:SF7">
    <property type="entry name" value="MINOR CARDIOLIPIN SYNTHASE CLSB"/>
    <property type="match status" value="1"/>
</dbReference>
<evidence type="ECO:0000313" key="15">
    <source>
        <dbReference type="Proteomes" id="UP000275076"/>
    </source>
</evidence>
<dbReference type="EC" id="2.7.8.-" evidence="12"/>
<keyword evidence="9" id="KW-0472">Membrane</keyword>
<feature type="domain" description="PLD phosphodiesterase" evidence="13">
    <location>
        <begin position="313"/>
        <end position="340"/>
    </location>
</feature>
<dbReference type="PANTHER" id="PTHR21248">
    <property type="entry name" value="CARDIOLIPIN SYNTHASE"/>
    <property type="match status" value="1"/>
</dbReference>
<dbReference type="InterPro" id="IPR001736">
    <property type="entry name" value="PLipase_D/transphosphatidylase"/>
</dbReference>
<evidence type="ECO:0000256" key="11">
    <source>
        <dbReference type="ARBA" id="ARBA00023264"/>
    </source>
</evidence>
<keyword evidence="2" id="KW-1003">Cell membrane</keyword>
<evidence type="ECO:0000256" key="4">
    <source>
        <dbReference type="ARBA" id="ARBA00022679"/>
    </source>
</evidence>
<dbReference type="EMBL" id="RBVX01000039">
    <property type="protein sequence ID" value="RSL30326.1"/>
    <property type="molecule type" value="Genomic_DNA"/>
</dbReference>
<dbReference type="InterPro" id="IPR025202">
    <property type="entry name" value="PLD-like_dom"/>
</dbReference>
<keyword evidence="7" id="KW-1133">Transmembrane helix</keyword>
<evidence type="ECO:0000256" key="1">
    <source>
        <dbReference type="ARBA" id="ARBA00004236"/>
    </source>
</evidence>
<keyword evidence="15" id="KW-1185">Reference proteome</keyword>
<comment type="subcellular location">
    <subcellularLocation>
        <location evidence="1">Cell membrane</location>
    </subcellularLocation>
</comment>
<dbReference type="RefSeq" id="WP_125560907.1">
    <property type="nucleotide sequence ID" value="NZ_RBVX01000039.1"/>
</dbReference>
<evidence type="ECO:0000256" key="5">
    <source>
        <dbReference type="ARBA" id="ARBA00022692"/>
    </source>
</evidence>
<evidence type="ECO:0000256" key="7">
    <source>
        <dbReference type="ARBA" id="ARBA00022989"/>
    </source>
</evidence>
<dbReference type="NCBIfam" id="TIGR04265">
    <property type="entry name" value="bac_cardiolipin"/>
    <property type="match status" value="1"/>
</dbReference>
<protein>
    <recommendedName>
        <fullName evidence="12">Cardiolipin synthase</fullName>
        <ecNumber evidence="12">2.7.8.-</ecNumber>
    </recommendedName>
</protein>
<keyword evidence="8" id="KW-0443">Lipid metabolism</keyword>
<keyword evidence="6" id="KW-0677">Repeat</keyword>
<dbReference type="CDD" id="cd09112">
    <property type="entry name" value="PLDc_CLS_2"/>
    <property type="match status" value="1"/>
</dbReference>